<proteinExistence type="predicted"/>
<dbReference type="Gene3D" id="4.10.860.10">
    <property type="entry name" value="UVR domain"/>
    <property type="match status" value="1"/>
</dbReference>
<dbReference type="SUPFAM" id="SSF82771">
    <property type="entry name" value="GIY-YIG endonuclease"/>
    <property type="match status" value="1"/>
</dbReference>
<dbReference type="InterPro" id="IPR038476">
    <property type="entry name" value="UvrC_RNase_H_dom_sf"/>
</dbReference>
<dbReference type="InterPro" id="IPR001162">
    <property type="entry name" value="UvrC_RNase_H_dom"/>
</dbReference>
<dbReference type="InterPro" id="IPR036876">
    <property type="entry name" value="UVR_dom_sf"/>
</dbReference>
<evidence type="ECO:0000259" key="8">
    <source>
        <dbReference type="PROSITE" id="PS50165"/>
    </source>
</evidence>
<evidence type="ECO:0000259" key="7">
    <source>
        <dbReference type="PROSITE" id="PS50164"/>
    </source>
</evidence>
<keyword evidence="4" id="KW-0267">Excision nuclease</keyword>
<keyword evidence="1" id="KW-0963">Cytoplasm</keyword>
<dbReference type="PANTHER" id="PTHR30562:SF1">
    <property type="entry name" value="UVRABC SYSTEM PROTEIN C"/>
    <property type="match status" value="1"/>
</dbReference>
<organism evidence="9 10">
    <name type="scientific">Candidatus Falkowbacteria bacterium CG10_big_fil_rev_8_21_14_0_10_39_11</name>
    <dbReference type="NCBI Taxonomy" id="1974565"/>
    <lineage>
        <taxon>Bacteria</taxon>
        <taxon>Candidatus Falkowiibacteriota</taxon>
    </lineage>
</organism>
<dbReference type="AlphaFoldDB" id="A0A2H0V6G7"/>
<accession>A0A2H0V6G7</accession>
<dbReference type="Pfam" id="PF08459">
    <property type="entry name" value="UvrC_RNaseH_dom"/>
    <property type="match status" value="1"/>
</dbReference>
<dbReference type="InterPro" id="IPR000305">
    <property type="entry name" value="GIY-YIG_endonuc"/>
</dbReference>
<keyword evidence="3" id="KW-0228">DNA excision</keyword>
<dbReference type="InterPro" id="IPR047296">
    <property type="entry name" value="GIY-YIG_UvrC_Cho"/>
</dbReference>
<dbReference type="Pfam" id="PF01541">
    <property type="entry name" value="GIY-YIG"/>
    <property type="match status" value="1"/>
</dbReference>
<dbReference type="SMART" id="SM00465">
    <property type="entry name" value="GIYc"/>
    <property type="match status" value="1"/>
</dbReference>
<dbReference type="CDD" id="cd10434">
    <property type="entry name" value="GIY-YIG_UvrC_Cho"/>
    <property type="match status" value="1"/>
</dbReference>
<evidence type="ECO:0000256" key="5">
    <source>
        <dbReference type="ARBA" id="ARBA00023204"/>
    </source>
</evidence>
<gene>
    <name evidence="9" type="ORF">COT97_03865</name>
</gene>
<evidence type="ECO:0000256" key="4">
    <source>
        <dbReference type="ARBA" id="ARBA00022881"/>
    </source>
</evidence>
<keyword evidence="2" id="KW-0227">DNA damage</keyword>
<comment type="caution">
    <text evidence="9">The sequence shown here is derived from an EMBL/GenBank/DDBJ whole genome shotgun (WGS) entry which is preliminary data.</text>
</comment>
<evidence type="ECO:0000256" key="3">
    <source>
        <dbReference type="ARBA" id="ARBA00022769"/>
    </source>
</evidence>
<dbReference type="Pfam" id="PF02151">
    <property type="entry name" value="UVR"/>
    <property type="match status" value="1"/>
</dbReference>
<dbReference type="Gene3D" id="3.30.420.340">
    <property type="entry name" value="UvrC, RNAse H endonuclease domain"/>
    <property type="match status" value="1"/>
</dbReference>
<dbReference type="GO" id="GO:0009380">
    <property type="term" value="C:excinuclease repair complex"/>
    <property type="evidence" value="ECO:0007669"/>
    <property type="project" value="TreeGrafter"/>
</dbReference>
<evidence type="ECO:0000256" key="1">
    <source>
        <dbReference type="ARBA" id="ARBA00022490"/>
    </source>
</evidence>
<keyword evidence="5" id="KW-0234">DNA repair</keyword>
<reference evidence="10" key="1">
    <citation type="submission" date="2017-09" db="EMBL/GenBank/DDBJ databases">
        <title>Depth-based differentiation of microbial function through sediment-hosted aquifers and enrichment of novel symbionts in the deep terrestrial subsurface.</title>
        <authorList>
            <person name="Probst A.J."/>
            <person name="Ladd B."/>
            <person name="Jarett J.K."/>
            <person name="Geller-Mcgrath D.E."/>
            <person name="Sieber C.M.K."/>
            <person name="Emerson J.B."/>
            <person name="Anantharaman K."/>
            <person name="Thomas B.C."/>
            <person name="Malmstrom R."/>
            <person name="Stieglmeier M."/>
            <person name="Klingl A."/>
            <person name="Woyke T."/>
            <person name="Ryan C.M."/>
            <person name="Banfield J.F."/>
        </authorList>
    </citation>
    <scope>NUCLEOTIDE SEQUENCE [LARGE SCALE GENOMIC DNA]</scope>
</reference>
<dbReference type="PROSITE" id="PS50164">
    <property type="entry name" value="GIY_YIG"/>
    <property type="match status" value="1"/>
</dbReference>
<dbReference type="SUPFAM" id="SSF46600">
    <property type="entry name" value="C-terminal UvrC-binding domain of UvrB"/>
    <property type="match status" value="1"/>
</dbReference>
<dbReference type="PROSITE" id="PS50165">
    <property type="entry name" value="UVRC"/>
    <property type="match status" value="1"/>
</dbReference>
<protein>
    <recommendedName>
        <fullName evidence="11">Excinuclease ABC subunit C</fullName>
    </recommendedName>
</protein>
<dbReference type="InterPro" id="IPR050066">
    <property type="entry name" value="UvrABC_protein_C"/>
</dbReference>
<evidence type="ECO:0000313" key="10">
    <source>
        <dbReference type="Proteomes" id="UP000229901"/>
    </source>
</evidence>
<evidence type="ECO:0000256" key="2">
    <source>
        <dbReference type="ARBA" id="ARBA00022763"/>
    </source>
</evidence>
<dbReference type="InterPro" id="IPR035901">
    <property type="entry name" value="GIY-YIG_endonuc_sf"/>
</dbReference>
<dbReference type="FunFam" id="3.40.1440.10:FF:000001">
    <property type="entry name" value="UvrABC system protein C"/>
    <property type="match status" value="1"/>
</dbReference>
<dbReference type="Proteomes" id="UP000229901">
    <property type="component" value="Unassembled WGS sequence"/>
</dbReference>
<evidence type="ECO:0000259" key="6">
    <source>
        <dbReference type="PROSITE" id="PS50151"/>
    </source>
</evidence>
<evidence type="ECO:0000313" key="9">
    <source>
        <dbReference type="EMBL" id="PIR93940.1"/>
    </source>
</evidence>
<sequence>MNLLNIKIKTIMQISRLKKETFKTIPTKPGIYFFYTKKQTLIYIGKATNLRSRVKSYFQGSKTPRPIEEMIDEVATIKWEETDSVLEAIIIEGINIKKHQPKYNVLGKDDKSWNYLVITKEEFPRLKTFRLHDMKQLTEAARKKSFLKLFGPFPNLRAKETMKILQRIFNVSTCKPNQNRPCIYYQMNQCLGVCTGEISAKDYKRKVINPLSLFLSGKKKKLIADLEKDMRLASNHNNYEEAARLRDQIANLKRIHDVTLIDDSFLKTLLPSDKKIRIEGYDISNLGASGLVGSLVVFENGMAQKHEYKKFRIRGVKGQSDVDSLAEVLERRLKHDDWPLPDYFLVDGGKPQVNRAKRVLTAFNLKLPIIGIAKGPTRKKNDFILNPDNKKLQSFVIENENTLIQTRDEAHRFAINYQRQTRRIKRI</sequence>
<dbReference type="GO" id="GO:0009381">
    <property type="term" value="F:excinuclease ABC activity"/>
    <property type="evidence" value="ECO:0007669"/>
    <property type="project" value="InterPro"/>
</dbReference>
<dbReference type="InterPro" id="IPR001943">
    <property type="entry name" value="UVR_dom"/>
</dbReference>
<name>A0A2H0V6G7_9BACT</name>
<feature type="domain" description="UvrC family homology region profile" evidence="8">
    <location>
        <begin position="230"/>
        <end position="360"/>
    </location>
</feature>
<dbReference type="PANTHER" id="PTHR30562">
    <property type="entry name" value="UVRC/OXIDOREDUCTASE"/>
    <property type="match status" value="1"/>
</dbReference>
<feature type="domain" description="UVR" evidence="6">
    <location>
        <begin position="220"/>
        <end position="255"/>
    </location>
</feature>
<dbReference type="GO" id="GO:0006289">
    <property type="term" value="P:nucleotide-excision repair"/>
    <property type="evidence" value="ECO:0007669"/>
    <property type="project" value="InterPro"/>
</dbReference>
<dbReference type="PROSITE" id="PS50151">
    <property type="entry name" value="UVR"/>
    <property type="match status" value="1"/>
</dbReference>
<feature type="domain" description="GIY-YIG" evidence="7">
    <location>
        <begin position="27"/>
        <end position="105"/>
    </location>
</feature>
<evidence type="ECO:0008006" key="11">
    <source>
        <dbReference type="Google" id="ProtNLM"/>
    </source>
</evidence>
<dbReference type="Gene3D" id="3.40.1440.10">
    <property type="entry name" value="GIY-YIG endonuclease"/>
    <property type="match status" value="1"/>
</dbReference>
<dbReference type="EMBL" id="PFAP01000028">
    <property type="protein sequence ID" value="PIR93940.1"/>
    <property type="molecule type" value="Genomic_DNA"/>
</dbReference>